<reference evidence="1 2" key="1">
    <citation type="journal article" date="2023" name="Nucleic Acids Res.">
        <title>The hologenome of Daphnia magna reveals possible DNA methylation and microbiome-mediated evolution of the host genome.</title>
        <authorList>
            <person name="Chaturvedi A."/>
            <person name="Li X."/>
            <person name="Dhandapani V."/>
            <person name="Marshall H."/>
            <person name="Kissane S."/>
            <person name="Cuenca-Cambronero M."/>
            <person name="Asole G."/>
            <person name="Calvet F."/>
            <person name="Ruiz-Romero M."/>
            <person name="Marangio P."/>
            <person name="Guigo R."/>
            <person name="Rago D."/>
            <person name="Mirbahai L."/>
            <person name="Eastwood N."/>
            <person name="Colbourne J.K."/>
            <person name="Zhou J."/>
            <person name="Mallon E."/>
            <person name="Orsini L."/>
        </authorList>
    </citation>
    <scope>NUCLEOTIDE SEQUENCE [LARGE SCALE GENOMIC DNA]</scope>
    <source>
        <strain evidence="1">LRV0_1</strain>
    </source>
</reference>
<proteinExistence type="predicted"/>
<gene>
    <name evidence="1" type="ORF">OUZ56_031663</name>
</gene>
<sequence length="106" mass="12629">MKRVLGDIRIRFEPVVKTAKIPQTERLIRLSFRAFVAHARGNIEEKAVFQSNRLTIHKPEIDAHKKKIRQKKDYKVAKCDMILCRKCRHRGLRILHRLTRPQHPML</sequence>
<name>A0ABQ9ZUV1_9CRUS</name>
<evidence type="ECO:0000313" key="2">
    <source>
        <dbReference type="Proteomes" id="UP001234178"/>
    </source>
</evidence>
<comment type="caution">
    <text evidence="1">The sequence shown here is derived from an EMBL/GenBank/DDBJ whole genome shotgun (WGS) entry which is preliminary data.</text>
</comment>
<protein>
    <submittedName>
        <fullName evidence="1">Uncharacterized protein</fullName>
    </submittedName>
</protein>
<organism evidence="1 2">
    <name type="scientific">Daphnia magna</name>
    <dbReference type="NCBI Taxonomy" id="35525"/>
    <lineage>
        <taxon>Eukaryota</taxon>
        <taxon>Metazoa</taxon>
        <taxon>Ecdysozoa</taxon>
        <taxon>Arthropoda</taxon>
        <taxon>Crustacea</taxon>
        <taxon>Branchiopoda</taxon>
        <taxon>Diplostraca</taxon>
        <taxon>Cladocera</taxon>
        <taxon>Anomopoda</taxon>
        <taxon>Daphniidae</taxon>
        <taxon>Daphnia</taxon>
    </lineage>
</organism>
<dbReference type="Proteomes" id="UP001234178">
    <property type="component" value="Unassembled WGS sequence"/>
</dbReference>
<accession>A0ABQ9ZUV1</accession>
<dbReference type="EMBL" id="JAOYFB010000005">
    <property type="protein sequence ID" value="KAK4016700.1"/>
    <property type="molecule type" value="Genomic_DNA"/>
</dbReference>
<keyword evidence="2" id="KW-1185">Reference proteome</keyword>
<evidence type="ECO:0000313" key="1">
    <source>
        <dbReference type="EMBL" id="KAK4016700.1"/>
    </source>
</evidence>